<keyword evidence="4" id="KW-0238">DNA-binding</keyword>
<keyword evidence="10" id="KW-1185">Reference proteome</keyword>
<evidence type="ECO:0000256" key="1">
    <source>
        <dbReference type="ARBA" id="ARBA00022723"/>
    </source>
</evidence>
<keyword evidence="5" id="KW-0804">Transcription</keyword>
<evidence type="ECO:0000256" key="7">
    <source>
        <dbReference type="SAM" id="MobiDB-lite"/>
    </source>
</evidence>
<dbReference type="InterPro" id="IPR036864">
    <property type="entry name" value="Zn2-C6_fun-type_DNA-bd_sf"/>
</dbReference>
<dbReference type="GO" id="GO:0008270">
    <property type="term" value="F:zinc ion binding"/>
    <property type="evidence" value="ECO:0007669"/>
    <property type="project" value="InterPro"/>
</dbReference>
<dbReference type="Gene3D" id="4.10.240.10">
    <property type="entry name" value="Zn(2)-C6 fungal-type DNA-binding domain"/>
    <property type="match status" value="1"/>
</dbReference>
<dbReference type="AlphaFoldDB" id="A0A9P9BJZ0"/>
<reference evidence="9" key="1">
    <citation type="journal article" date="2021" name="Nat. Commun.">
        <title>Genetic determinants of endophytism in the Arabidopsis root mycobiome.</title>
        <authorList>
            <person name="Mesny F."/>
            <person name="Miyauchi S."/>
            <person name="Thiergart T."/>
            <person name="Pickel B."/>
            <person name="Atanasova L."/>
            <person name="Karlsson M."/>
            <person name="Huettel B."/>
            <person name="Barry K.W."/>
            <person name="Haridas S."/>
            <person name="Chen C."/>
            <person name="Bauer D."/>
            <person name="Andreopoulos W."/>
            <person name="Pangilinan J."/>
            <person name="LaButti K."/>
            <person name="Riley R."/>
            <person name="Lipzen A."/>
            <person name="Clum A."/>
            <person name="Drula E."/>
            <person name="Henrissat B."/>
            <person name="Kohler A."/>
            <person name="Grigoriev I.V."/>
            <person name="Martin F.M."/>
            <person name="Hacquard S."/>
        </authorList>
    </citation>
    <scope>NUCLEOTIDE SEQUENCE</scope>
    <source>
        <strain evidence="9">MPI-CAGE-CH-0230</strain>
    </source>
</reference>
<evidence type="ECO:0000256" key="6">
    <source>
        <dbReference type="ARBA" id="ARBA00023242"/>
    </source>
</evidence>
<dbReference type="InterPro" id="IPR001138">
    <property type="entry name" value="Zn2Cys6_DnaBD"/>
</dbReference>
<dbReference type="GO" id="GO:0000981">
    <property type="term" value="F:DNA-binding transcription factor activity, RNA polymerase II-specific"/>
    <property type="evidence" value="ECO:0007669"/>
    <property type="project" value="InterPro"/>
</dbReference>
<keyword evidence="2" id="KW-0862">Zinc</keyword>
<dbReference type="Pfam" id="PF00172">
    <property type="entry name" value="Zn_clus"/>
    <property type="match status" value="1"/>
</dbReference>
<dbReference type="SUPFAM" id="SSF57701">
    <property type="entry name" value="Zn2/Cys6 DNA-binding domain"/>
    <property type="match status" value="1"/>
</dbReference>
<evidence type="ECO:0000256" key="5">
    <source>
        <dbReference type="ARBA" id="ARBA00023163"/>
    </source>
</evidence>
<dbReference type="Proteomes" id="UP000756346">
    <property type="component" value="Unassembled WGS sequence"/>
</dbReference>
<dbReference type="SMART" id="SM00066">
    <property type="entry name" value="GAL4"/>
    <property type="match status" value="1"/>
</dbReference>
<evidence type="ECO:0000256" key="4">
    <source>
        <dbReference type="ARBA" id="ARBA00023125"/>
    </source>
</evidence>
<keyword evidence="1" id="KW-0479">Metal-binding</keyword>
<proteinExistence type="predicted"/>
<comment type="caution">
    <text evidence="9">The sequence shown here is derived from an EMBL/GenBank/DDBJ whole genome shotgun (WGS) entry which is preliminary data.</text>
</comment>
<gene>
    <name evidence="9" type="ORF">B0I36DRAFT_435850</name>
</gene>
<organism evidence="9 10">
    <name type="scientific">Microdochium trichocladiopsis</name>
    <dbReference type="NCBI Taxonomy" id="1682393"/>
    <lineage>
        <taxon>Eukaryota</taxon>
        <taxon>Fungi</taxon>
        <taxon>Dikarya</taxon>
        <taxon>Ascomycota</taxon>
        <taxon>Pezizomycotina</taxon>
        <taxon>Sordariomycetes</taxon>
        <taxon>Xylariomycetidae</taxon>
        <taxon>Xylariales</taxon>
        <taxon>Microdochiaceae</taxon>
        <taxon>Microdochium</taxon>
    </lineage>
</organism>
<evidence type="ECO:0000259" key="8">
    <source>
        <dbReference type="PROSITE" id="PS50048"/>
    </source>
</evidence>
<evidence type="ECO:0000313" key="10">
    <source>
        <dbReference type="Proteomes" id="UP000756346"/>
    </source>
</evidence>
<dbReference type="PROSITE" id="PS00463">
    <property type="entry name" value="ZN2_CY6_FUNGAL_1"/>
    <property type="match status" value="1"/>
</dbReference>
<accession>A0A9P9BJZ0</accession>
<sequence length="613" mass="68352">MPADKKPERQKAFATRARTGCNTCRRAHRRCDESKPVCQRCARLQLACGYPQPKSDGKASGVALSRGVRPLAPAIRHELSPCAHIAASLDPLSTLYFDYFKCVVVSQLCTQPDGPTGFWSTTLLRECTHDLSVLNAVIGIGALSRARHEALYRPSLQGQNGVPEVLASAHYTPAVQHYSKAIASFRQRINTTASHEVVPARTLLVYTILFSIFETLHGNTSAFDHLVANGLRLFHGRLLGNHASPHRDRLVSPRAPDDSDVYDAECFLTRTATWSAIFSPMYPQSRQVLASMAAQSSSAKCELLLGPPPPDRKSVSVKGFWQTWWQFITRAVLWHLRARTILDQMEQRQKVDTHTDDGNYNNNNNNNYGESNVDLEDPIAAVTLAQIEEEQRLLVARSTLWRSETKARLDEIVCSGTTKGNCARDAQIQADKRILTMMIFDVQICHLSGCFALDSSEDAWSTQSCLDECNAALDVAQDIVADLTGPSSDAHESIMSDGLLIGLLQLARECRESRVRWRAFGLALQLVLRPSTRHVKSFVLGMWACIQAEEKARERGTGRIPMSHRYYWTAASWDEGRCALHVTITSREPETPGEVRKQESLLLGPEIWKLFQA</sequence>
<dbReference type="InterPro" id="IPR021858">
    <property type="entry name" value="Fun_TF"/>
</dbReference>
<feature type="compositionally biased region" description="Low complexity" evidence="7">
    <location>
        <begin position="359"/>
        <end position="368"/>
    </location>
</feature>
<dbReference type="GeneID" id="70192334"/>
<dbReference type="RefSeq" id="XP_046006837.1">
    <property type="nucleotide sequence ID" value="XM_046162788.1"/>
</dbReference>
<dbReference type="EMBL" id="JAGTJQ010000011">
    <property type="protein sequence ID" value="KAH7018570.1"/>
    <property type="molecule type" value="Genomic_DNA"/>
</dbReference>
<keyword evidence="6" id="KW-0539">Nucleus</keyword>
<feature type="domain" description="Zn(2)-C6 fungal-type" evidence="8">
    <location>
        <begin position="20"/>
        <end position="50"/>
    </location>
</feature>
<dbReference type="InterPro" id="IPR052360">
    <property type="entry name" value="Transcr_Regulatory_Proteins"/>
</dbReference>
<dbReference type="CDD" id="cd00067">
    <property type="entry name" value="GAL4"/>
    <property type="match status" value="1"/>
</dbReference>
<keyword evidence="3" id="KW-0805">Transcription regulation</keyword>
<evidence type="ECO:0000256" key="3">
    <source>
        <dbReference type="ARBA" id="ARBA00023015"/>
    </source>
</evidence>
<name>A0A9P9BJZ0_9PEZI</name>
<dbReference type="PROSITE" id="PS50048">
    <property type="entry name" value="ZN2_CY6_FUNGAL_2"/>
    <property type="match status" value="1"/>
</dbReference>
<feature type="region of interest" description="Disordered" evidence="7">
    <location>
        <begin position="352"/>
        <end position="372"/>
    </location>
</feature>
<evidence type="ECO:0000256" key="2">
    <source>
        <dbReference type="ARBA" id="ARBA00022833"/>
    </source>
</evidence>
<dbReference type="Pfam" id="PF11951">
    <property type="entry name" value="Fungal_trans_2"/>
    <property type="match status" value="1"/>
</dbReference>
<protein>
    <recommendedName>
        <fullName evidence="8">Zn(2)-C6 fungal-type domain-containing protein</fullName>
    </recommendedName>
</protein>
<dbReference type="PANTHER" id="PTHR36206">
    <property type="entry name" value="ASPERCRYPTIN BIOSYNTHESIS CLUSTER-SPECIFIC TRANSCRIPTION REGULATOR ATNN-RELATED"/>
    <property type="match status" value="1"/>
</dbReference>
<dbReference type="OrthoDB" id="3509362at2759"/>
<dbReference type="PANTHER" id="PTHR36206:SF12">
    <property type="entry name" value="ASPERCRYPTIN BIOSYNTHESIS CLUSTER-SPECIFIC TRANSCRIPTION REGULATOR ATNN-RELATED"/>
    <property type="match status" value="1"/>
</dbReference>
<evidence type="ECO:0000313" key="9">
    <source>
        <dbReference type="EMBL" id="KAH7018570.1"/>
    </source>
</evidence>
<dbReference type="GO" id="GO:0003677">
    <property type="term" value="F:DNA binding"/>
    <property type="evidence" value="ECO:0007669"/>
    <property type="project" value="UniProtKB-KW"/>
</dbReference>